<proteinExistence type="predicted"/>
<dbReference type="Gene3D" id="3.40.50.300">
    <property type="entry name" value="P-loop containing nucleotide triphosphate hydrolases"/>
    <property type="match status" value="1"/>
</dbReference>
<sequence>MKENIALIREVHHNLDLRLAEEEAVAMLKKIELEQLADKRQRDCSNLEKFYVMLIRAVMCDAQKILIRLPFSIIDSIVDPNELLDNIKKLEVQKEFIFLDTIANKSHYDKISDQKVVIDAL</sequence>
<protein>
    <submittedName>
        <fullName evidence="1">Uncharacterized protein</fullName>
    </submittedName>
</protein>
<dbReference type="KEGG" id="smax:FJR03_00370"/>
<evidence type="ECO:0000313" key="2">
    <source>
        <dbReference type="Proteomes" id="UP000593910"/>
    </source>
</evidence>
<dbReference type="AlphaFoldDB" id="A0A7M3V941"/>
<accession>A0A7M3V941</accession>
<reference evidence="1 2" key="1">
    <citation type="submission" date="2019-06" db="EMBL/GenBank/DDBJ databases">
        <title>Sulfurimonas gotlandica sp. nov., a chemoautotrophic and psychrotolerant epsilonproteobacterium isolated from a pelagic redoxcline, and an emended description of the genus Sulfurimonas.</title>
        <authorList>
            <person name="Wang S."/>
            <person name="Jiang L."/>
            <person name="Shao Z."/>
        </authorList>
    </citation>
    <scope>NUCLEOTIDE SEQUENCE [LARGE SCALE GENOMIC DNA]</scope>
    <source>
        <strain evidence="1 2">B2</strain>
    </source>
</reference>
<evidence type="ECO:0000313" key="1">
    <source>
        <dbReference type="EMBL" id="QOP40274.1"/>
    </source>
</evidence>
<dbReference type="EMBL" id="CP041165">
    <property type="protein sequence ID" value="QOP40274.1"/>
    <property type="molecule type" value="Genomic_DNA"/>
</dbReference>
<organism evidence="1 2">
    <name type="scientific">Sulfurimonas marina</name>
    <dbReference type="NCBI Taxonomy" id="2590551"/>
    <lineage>
        <taxon>Bacteria</taxon>
        <taxon>Pseudomonadati</taxon>
        <taxon>Campylobacterota</taxon>
        <taxon>Epsilonproteobacteria</taxon>
        <taxon>Campylobacterales</taxon>
        <taxon>Sulfurimonadaceae</taxon>
        <taxon>Sulfurimonas</taxon>
    </lineage>
</organism>
<dbReference type="Proteomes" id="UP000593910">
    <property type="component" value="Chromosome"/>
</dbReference>
<keyword evidence="2" id="KW-1185">Reference proteome</keyword>
<dbReference type="InterPro" id="IPR027417">
    <property type="entry name" value="P-loop_NTPase"/>
</dbReference>
<gene>
    <name evidence="1" type="ORF">FJR03_00370</name>
</gene>
<name>A0A7M3V941_9BACT</name>
<dbReference type="RefSeq" id="WP_193113705.1">
    <property type="nucleotide sequence ID" value="NZ_CP041165.1"/>
</dbReference>